<evidence type="ECO:0000313" key="1">
    <source>
        <dbReference type="EMBL" id="EJN60741.1"/>
    </source>
</evidence>
<accession>J3JH75</accession>
<dbReference type="Proteomes" id="UP000007813">
    <property type="component" value="Unassembled WGS sequence"/>
</dbReference>
<gene>
    <name evidence="1" type="ORF">HSB1_13440</name>
</gene>
<proteinExistence type="predicted"/>
<sequence length="58" mass="6702">MHTWPFQPTGLKNGRFGATVSRILHHRSNRLGRFSRYTALLISIQQIEVDIESIRHGT</sequence>
<protein>
    <submittedName>
        <fullName evidence="1">Uncharacterized protein</fullName>
    </submittedName>
</protein>
<organism evidence="1 2">
    <name type="scientific">Halogranum salarium B-1</name>
    <dbReference type="NCBI Taxonomy" id="1210908"/>
    <lineage>
        <taxon>Archaea</taxon>
        <taxon>Methanobacteriati</taxon>
        <taxon>Methanobacteriota</taxon>
        <taxon>Stenosarchaea group</taxon>
        <taxon>Halobacteria</taxon>
        <taxon>Halobacteriales</taxon>
        <taxon>Haloferacaceae</taxon>
    </lineage>
</organism>
<dbReference type="EMBL" id="ALJD01000003">
    <property type="protein sequence ID" value="EJN60741.1"/>
    <property type="molecule type" value="Genomic_DNA"/>
</dbReference>
<dbReference type="AlphaFoldDB" id="J3JH75"/>
<reference evidence="1 2" key="1">
    <citation type="journal article" date="2012" name="J. Bacteriol.">
        <title>Draft Genome Sequence of the Extremely Halophilic Archaeon Halogranum salarium B-1T.</title>
        <authorList>
            <person name="Kim K.K."/>
            <person name="Lee K.C."/>
            <person name="Lee J.S."/>
        </authorList>
    </citation>
    <scope>NUCLEOTIDE SEQUENCE [LARGE SCALE GENOMIC DNA]</scope>
    <source>
        <strain evidence="1 2">B-1</strain>
    </source>
</reference>
<evidence type="ECO:0000313" key="2">
    <source>
        <dbReference type="Proteomes" id="UP000007813"/>
    </source>
</evidence>
<comment type="caution">
    <text evidence="1">The sequence shown here is derived from an EMBL/GenBank/DDBJ whole genome shotgun (WGS) entry which is preliminary data.</text>
</comment>
<name>J3JH75_9EURY</name>